<feature type="compositionally biased region" description="Gly residues" evidence="1">
    <location>
        <begin position="100"/>
        <end position="128"/>
    </location>
</feature>
<evidence type="ECO:0000256" key="1">
    <source>
        <dbReference type="SAM" id="MobiDB-lite"/>
    </source>
</evidence>
<evidence type="ECO:0000313" key="3">
    <source>
        <dbReference type="Proteomes" id="UP001607302"/>
    </source>
</evidence>
<feature type="compositionally biased region" description="Gly residues" evidence="1">
    <location>
        <begin position="139"/>
        <end position="157"/>
    </location>
</feature>
<name>A0ABD2A3Y3_VESSQ</name>
<feature type="compositionally biased region" description="Low complexity" evidence="1">
    <location>
        <begin position="129"/>
        <end position="138"/>
    </location>
</feature>
<dbReference type="AlphaFoldDB" id="A0ABD2A3Y3"/>
<organism evidence="2 3">
    <name type="scientific">Vespula squamosa</name>
    <name type="common">Southern yellow jacket</name>
    <name type="synonym">Wasp</name>
    <dbReference type="NCBI Taxonomy" id="30214"/>
    <lineage>
        <taxon>Eukaryota</taxon>
        <taxon>Metazoa</taxon>
        <taxon>Ecdysozoa</taxon>
        <taxon>Arthropoda</taxon>
        <taxon>Hexapoda</taxon>
        <taxon>Insecta</taxon>
        <taxon>Pterygota</taxon>
        <taxon>Neoptera</taxon>
        <taxon>Endopterygota</taxon>
        <taxon>Hymenoptera</taxon>
        <taxon>Apocrita</taxon>
        <taxon>Aculeata</taxon>
        <taxon>Vespoidea</taxon>
        <taxon>Vespidae</taxon>
        <taxon>Vespinae</taxon>
        <taxon>Vespula</taxon>
    </lineage>
</organism>
<comment type="caution">
    <text evidence="2">The sequence shown here is derived from an EMBL/GenBank/DDBJ whole genome shotgun (WGS) entry which is preliminary data.</text>
</comment>
<gene>
    <name evidence="2" type="ORF">V1478_015690</name>
</gene>
<keyword evidence="3" id="KW-1185">Reference proteome</keyword>
<evidence type="ECO:0000313" key="2">
    <source>
        <dbReference type="EMBL" id="KAL2714505.1"/>
    </source>
</evidence>
<dbReference type="Proteomes" id="UP001607302">
    <property type="component" value="Unassembled WGS sequence"/>
</dbReference>
<proteinExistence type="predicted"/>
<protein>
    <submittedName>
        <fullName evidence="2">Uncharacterized protein</fullName>
    </submittedName>
</protein>
<sequence>MVYHRISRISRFVLRVPATLWRGFRNENIGTTLPLEIEKCSFFLSLDRHCYRHDVQTNDSRNAKLDKITPINRKCDVDADAARRVGDAAAAAAAAAAAGSSGGGGGDGGGGGGDGGGGGGDADGGSGGSVDDAAAVADSGGGTASGGGGGGGDGGGRGLDRSKGQINWSSTLRVKKREYSLEIRLRFESTRDVDWKDGATLFVPSLMLFLMLSELSVVYNLYSMKEDELTLCLRSRGFEEKGRRRSTPPPPPPPWSMKFQ</sequence>
<reference evidence="2 3" key="1">
    <citation type="journal article" date="2024" name="Ann. Entomol. Soc. Am.">
        <title>Genomic analyses of the southern and eastern yellowjacket wasps (Hymenoptera: Vespidae) reveal evolutionary signatures of social life.</title>
        <authorList>
            <person name="Catto M.A."/>
            <person name="Caine P.B."/>
            <person name="Orr S.E."/>
            <person name="Hunt B.G."/>
            <person name="Goodisman M.A.D."/>
        </authorList>
    </citation>
    <scope>NUCLEOTIDE SEQUENCE [LARGE SCALE GENOMIC DNA]</scope>
    <source>
        <strain evidence="2">233</strain>
        <tissue evidence="2">Head and thorax</tissue>
    </source>
</reference>
<feature type="region of interest" description="Disordered" evidence="1">
    <location>
        <begin position="238"/>
        <end position="260"/>
    </location>
</feature>
<dbReference type="EMBL" id="JAUDFV010000156">
    <property type="protein sequence ID" value="KAL2714505.1"/>
    <property type="molecule type" value="Genomic_DNA"/>
</dbReference>
<feature type="region of interest" description="Disordered" evidence="1">
    <location>
        <begin position="97"/>
        <end position="164"/>
    </location>
</feature>
<feature type="compositionally biased region" description="Pro residues" evidence="1">
    <location>
        <begin position="247"/>
        <end position="260"/>
    </location>
</feature>
<accession>A0ABD2A3Y3</accession>